<dbReference type="FunFam" id="3.30.1490.100:FF:000004">
    <property type="entry name" value="DNA polymerase IV"/>
    <property type="match status" value="1"/>
</dbReference>
<evidence type="ECO:0000256" key="16">
    <source>
        <dbReference type="ARBA" id="ARBA00023125"/>
    </source>
</evidence>
<dbReference type="Pfam" id="PF11799">
    <property type="entry name" value="IMS_C"/>
    <property type="match status" value="1"/>
</dbReference>
<keyword evidence="18" id="KW-0539">Nucleus</keyword>
<dbReference type="PANTHER" id="PTHR11076">
    <property type="entry name" value="DNA REPAIR POLYMERASE UMUC / TRANSFERASE FAMILY MEMBER"/>
    <property type="match status" value="1"/>
</dbReference>
<evidence type="ECO:0000256" key="7">
    <source>
        <dbReference type="ARBA" id="ARBA00022679"/>
    </source>
</evidence>
<keyword evidence="6" id="KW-0515">Mutator protein</keyword>
<dbReference type="FunFam" id="3.40.1170.60:FF:000002">
    <property type="entry name" value="Polymerase (DNA directed) kappa"/>
    <property type="match status" value="1"/>
</dbReference>
<keyword evidence="14" id="KW-0460">Magnesium</keyword>
<dbReference type="PROSITE" id="PS50173">
    <property type="entry name" value="UMUC"/>
    <property type="match status" value="1"/>
</dbReference>
<keyword evidence="24" id="KW-1185">Reference proteome</keyword>
<feature type="region of interest" description="Disordered" evidence="21">
    <location>
        <begin position="800"/>
        <end position="843"/>
    </location>
</feature>
<feature type="coiled-coil region" evidence="20">
    <location>
        <begin position="60"/>
        <end position="87"/>
    </location>
</feature>
<organism evidence="23 24">
    <name type="scientific">Elysia crispata</name>
    <name type="common">lettuce slug</name>
    <dbReference type="NCBI Taxonomy" id="231223"/>
    <lineage>
        <taxon>Eukaryota</taxon>
        <taxon>Metazoa</taxon>
        <taxon>Spiralia</taxon>
        <taxon>Lophotrochozoa</taxon>
        <taxon>Mollusca</taxon>
        <taxon>Gastropoda</taxon>
        <taxon>Heterobranchia</taxon>
        <taxon>Euthyneura</taxon>
        <taxon>Panpulmonata</taxon>
        <taxon>Sacoglossa</taxon>
        <taxon>Placobranchoidea</taxon>
        <taxon>Plakobranchidae</taxon>
        <taxon>Elysia</taxon>
    </lineage>
</organism>
<evidence type="ECO:0000256" key="15">
    <source>
        <dbReference type="ARBA" id="ARBA00022932"/>
    </source>
</evidence>
<keyword evidence="7" id="KW-0808">Transferase</keyword>
<evidence type="ECO:0000256" key="11">
    <source>
        <dbReference type="ARBA" id="ARBA00022763"/>
    </source>
</evidence>
<evidence type="ECO:0000256" key="20">
    <source>
        <dbReference type="SAM" id="Coils"/>
    </source>
</evidence>
<evidence type="ECO:0000256" key="3">
    <source>
        <dbReference type="ARBA" id="ARBA00010945"/>
    </source>
</evidence>
<comment type="catalytic activity">
    <reaction evidence="19">
        <text>DNA(n) + a 2'-deoxyribonucleoside 5'-triphosphate = DNA(n+1) + diphosphate</text>
        <dbReference type="Rhea" id="RHEA:22508"/>
        <dbReference type="Rhea" id="RHEA-COMP:17339"/>
        <dbReference type="Rhea" id="RHEA-COMP:17340"/>
        <dbReference type="ChEBI" id="CHEBI:33019"/>
        <dbReference type="ChEBI" id="CHEBI:61560"/>
        <dbReference type="ChEBI" id="CHEBI:173112"/>
        <dbReference type="EC" id="2.7.7.7"/>
    </reaction>
</comment>
<dbReference type="GO" id="GO:0006260">
    <property type="term" value="P:DNA replication"/>
    <property type="evidence" value="ECO:0007669"/>
    <property type="project" value="UniProtKB-KW"/>
</dbReference>
<dbReference type="EC" id="2.7.7.7" evidence="4"/>
<comment type="caution">
    <text evidence="23">The sequence shown here is derived from an EMBL/GenBank/DDBJ whole genome shotgun (WGS) entry which is preliminary data.</text>
</comment>
<protein>
    <recommendedName>
        <fullName evidence="5">DNA polymerase kappa</fullName>
        <ecNumber evidence="4">2.7.7.7</ecNumber>
    </recommendedName>
</protein>
<dbReference type="SUPFAM" id="SSF56672">
    <property type="entry name" value="DNA/RNA polymerases"/>
    <property type="match status" value="1"/>
</dbReference>
<reference evidence="23" key="1">
    <citation type="journal article" date="2023" name="G3 (Bethesda)">
        <title>A reference genome for the long-term kleptoplast-retaining sea slug Elysia crispata morphotype clarki.</title>
        <authorList>
            <person name="Eastman K.E."/>
            <person name="Pendleton A.L."/>
            <person name="Shaikh M.A."/>
            <person name="Suttiyut T."/>
            <person name="Ogas R."/>
            <person name="Tomko P."/>
            <person name="Gavelis G."/>
            <person name="Widhalm J.R."/>
            <person name="Wisecaver J.H."/>
        </authorList>
    </citation>
    <scope>NUCLEOTIDE SEQUENCE</scope>
    <source>
        <strain evidence="23">ECLA1</strain>
    </source>
</reference>
<dbReference type="InterPro" id="IPR043128">
    <property type="entry name" value="Rev_trsase/Diguanyl_cyclase"/>
</dbReference>
<evidence type="ECO:0000313" key="24">
    <source>
        <dbReference type="Proteomes" id="UP001283361"/>
    </source>
</evidence>
<evidence type="ECO:0000256" key="14">
    <source>
        <dbReference type="ARBA" id="ARBA00022842"/>
    </source>
</evidence>
<evidence type="ECO:0000256" key="5">
    <source>
        <dbReference type="ARBA" id="ARBA00016178"/>
    </source>
</evidence>
<comment type="similarity">
    <text evidence="3">Belongs to the DNA polymerase type-Y family.</text>
</comment>
<name>A0AAE1E9P3_9GAST</name>
<keyword evidence="15" id="KW-0239">DNA-directed DNA polymerase</keyword>
<evidence type="ECO:0000313" key="23">
    <source>
        <dbReference type="EMBL" id="KAK3798630.1"/>
    </source>
</evidence>
<feature type="compositionally biased region" description="Basic and acidic residues" evidence="21">
    <location>
        <begin position="800"/>
        <end position="813"/>
    </location>
</feature>
<dbReference type="SMART" id="SM00734">
    <property type="entry name" value="ZnF_Rad18"/>
    <property type="match status" value="1"/>
</dbReference>
<keyword evidence="9" id="KW-0235">DNA replication</keyword>
<feature type="domain" description="UmuC" evidence="22">
    <location>
        <begin position="113"/>
        <end position="381"/>
    </location>
</feature>
<proteinExistence type="inferred from homology"/>
<evidence type="ECO:0000256" key="1">
    <source>
        <dbReference type="ARBA" id="ARBA00001946"/>
    </source>
</evidence>
<dbReference type="Proteomes" id="UP001283361">
    <property type="component" value="Unassembled WGS sequence"/>
</dbReference>
<evidence type="ECO:0000256" key="13">
    <source>
        <dbReference type="ARBA" id="ARBA00022833"/>
    </source>
</evidence>
<evidence type="ECO:0000256" key="12">
    <source>
        <dbReference type="ARBA" id="ARBA00022771"/>
    </source>
</evidence>
<comment type="cofactor">
    <cofactor evidence="1">
        <name>Mg(2+)</name>
        <dbReference type="ChEBI" id="CHEBI:18420"/>
    </cofactor>
</comment>
<dbReference type="Gene3D" id="1.10.150.810">
    <property type="match status" value="2"/>
</dbReference>
<dbReference type="GO" id="GO:0008270">
    <property type="term" value="F:zinc ion binding"/>
    <property type="evidence" value="ECO:0007669"/>
    <property type="project" value="UniProtKB-KW"/>
</dbReference>
<gene>
    <name evidence="23" type="ORF">RRG08_019116</name>
</gene>
<feature type="compositionally biased region" description="Polar residues" evidence="21">
    <location>
        <begin position="834"/>
        <end position="843"/>
    </location>
</feature>
<dbReference type="InterPro" id="IPR036775">
    <property type="entry name" value="DNA_pol_Y-fam_lit_finger_sf"/>
</dbReference>
<evidence type="ECO:0000256" key="18">
    <source>
        <dbReference type="ARBA" id="ARBA00023242"/>
    </source>
</evidence>
<keyword evidence="12" id="KW-0863">Zinc-finger</keyword>
<dbReference type="GO" id="GO:0003887">
    <property type="term" value="F:DNA-directed DNA polymerase activity"/>
    <property type="evidence" value="ECO:0007669"/>
    <property type="project" value="UniProtKB-KW"/>
</dbReference>
<dbReference type="GO" id="GO:0003684">
    <property type="term" value="F:damaged DNA binding"/>
    <property type="evidence" value="ECO:0007669"/>
    <property type="project" value="InterPro"/>
</dbReference>
<accession>A0AAE1E9P3</accession>
<dbReference type="HAMAP" id="MF_01113">
    <property type="entry name" value="DNApol_IV"/>
    <property type="match status" value="1"/>
</dbReference>
<sequence length="843" mass="94867">MEQETVEAAQSSELGAGPSCSDSNLISRMALNDNKAGMEGLDKERINQIIYEASKDSKFFENEKKKEEQLESRIKEQQSKISKITQAQLRAAEHEADKVLAILEDERDLSHTIVHVDMDAFYAAVEMRDDPTLWNKPMAVGGLGMLSTSNYLARRFGVRAAMPGFIGLKLCPDLVLVKPNFDKYSAVSKEVRQVLSQYDPNFCPMSLDEAYMDFTNHLQKRLQSSALSRMFVLREKNTGHDKIGENENYCMCDLNVVLRPALLSSSEFRDQCVSDEILQTFLNTESFSKHFKVCTECNKMFPKYTCKVFGCSVEDAVLELRNRIEQRTHLTASAGVAPNTMLAKVCSDKNKPNGQYRIKPDKKEIMSFMLDLPIRKISGIGKVTEKLLGSIGVVTCKDLFTHRAMLFHLFSCTSFHYFMRISAGIGSTCVERDGERKSISTERTFNEISDPKLLLQKCRELCKNLSEDMKDEKTLGKTVTLKIKTVGFDVKTRSFTLSHYTNDEALLLKAAQMLLQTEINAELPGALRLRLMGVRMSKLCSDQESQVSVADMFKRIDKNDQGDQNSKNYPNPDFLSFQNAQSVIQNFDDICTGEESDLHIVDFDGEEDDDNESSVFSMPLNHTLVSGLGDNNRYKQELFPLKGRKKESHLSSEIGILKFACTGYKAADSIQVTTKHATGIKEEAQGKISRQDMLNCKESIFSSQENGLPRKLSFKIKGLNHHLNKSASETLSEADSPFMAGNQLMDSSHCLETLNTSTSETGMVSCPICRQQKLNWPLDQLNTHIDLCLSKQTVKDILQKDKLKNSDSVSHKEKSIKRPSSSSSSSLRDKKQKTQPSVISYFK</sequence>
<dbReference type="EMBL" id="JAWDGP010000656">
    <property type="protein sequence ID" value="KAK3798630.1"/>
    <property type="molecule type" value="Genomic_DNA"/>
</dbReference>
<dbReference type="Gene3D" id="3.30.160.60">
    <property type="entry name" value="Classic Zinc Finger"/>
    <property type="match status" value="1"/>
</dbReference>
<dbReference type="Gene3D" id="3.30.70.270">
    <property type="match status" value="1"/>
</dbReference>
<dbReference type="InterPro" id="IPR001126">
    <property type="entry name" value="UmuC"/>
</dbReference>
<evidence type="ECO:0000256" key="4">
    <source>
        <dbReference type="ARBA" id="ARBA00012417"/>
    </source>
</evidence>
<keyword evidence="13" id="KW-0862">Zinc</keyword>
<evidence type="ECO:0000256" key="6">
    <source>
        <dbReference type="ARBA" id="ARBA00022457"/>
    </source>
</evidence>
<keyword evidence="20" id="KW-0175">Coiled coil</keyword>
<dbReference type="InterPro" id="IPR050116">
    <property type="entry name" value="DNA_polymerase-Y"/>
</dbReference>
<dbReference type="GO" id="GO:0006281">
    <property type="term" value="P:DNA repair"/>
    <property type="evidence" value="ECO:0007669"/>
    <property type="project" value="UniProtKB-KW"/>
</dbReference>
<dbReference type="InterPro" id="IPR017961">
    <property type="entry name" value="DNA_pol_Y-fam_little_finger"/>
</dbReference>
<comment type="subcellular location">
    <subcellularLocation>
        <location evidence="2">Nucleus</location>
    </subcellularLocation>
</comment>
<dbReference type="Gene3D" id="3.30.1490.100">
    <property type="entry name" value="DNA polymerase, Y-family, little finger domain"/>
    <property type="match status" value="1"/>
</dbReference>
<dbReference type="PANTHER" id="PTHR11076:SF33">
    <property type="entry name" value="DNA POLYMERASE KAPPA"/>
    <property type="match status" value="1"/>
</dbReference>
<keyword evidence="16" id="KW-0238">DNA-binding</keyword>
<dbReference type="PIRSF" id="PIRSF036603">
    <property type="entry name" value="DPol_eta"/>
    <property type="match status" value="1"/>
</dbReference>
<keyword evidence="17" id="KW-0234">DNA repair</keyword>
<dbReference type="GO" id="GO:0005634">
    <property type="term" value="C:nucleus"/>
    <property type="evidence" value="ECO:0007669"/>
    <property type="project" value="UniProtKB-SubCell"/>
</dbReference>
<feature type="region of interest" description="Disordered" evidence="21">
    <location>
        <begin position="1"/>
        <end position="24"/>
    </location>
</feature>
<dbReference type="Gene3D" id="3.40.1170.60">
    <property type="match status" value="1"/>
</dbReference>
<evidence type="ECO:0000256" key="2">
    <source>
        <dbReference type="ARBA" id="ARBA00004123"/>
    </source>
</evidence>
<evidence type="ECO:0000256" key="8">
    <source>
        <dbReference type="ARBA" id="ARBA00022695"/>
    </source>
</evidence>
<evidence type="ECO:0000259" key="22">
    <source>
        <dbReference type="PROSITE" id="PS50173"/>
    </source>
</evidence>
<evidence type="ECO:0000256" key="21">
    <source>
        <dbReference type="SAM" id="MobiDB-lite"/>
    </source>
</evidence>
<dbReference type="Pfam" id="PF00817">
    <property type="entry name" value="IMS"/>
    <property type="match status" value="1"/>
</dbReference>
<dbReference type="SUPFAM" id="SSF100879">
    <property type="entry name" value="Lesion bypass DNA polymerase (Y-family), little finger domain"/>
    <property type="match status" value="1"/>
</dbReference>
<dbReference type="FunFam" id="1.10.150.810:FF:000001">
    <property type="entry name" value="DNA polymerase kappa"/>
    <property type="match status" value="1"/>
</dbReference>
<keyword evidence="8" id="KW-0548">Nucleotidyltransferase</keyword>
<evidence type="ECO:0000256" key="17">
    <source>
        <dbReference type="ARBA" id="ARBA00023204"/>
    </source>
</evidence>
<keyword evidence="11" id="KW-0227">DNA damage</keyword>
<evidence type="ECO:0000256" key="9">
    <source>
        <dbReference type="ARBA" id="ARBA00022705"/>
    </source>
</evidence>
<evidence type="ECO:0000256" key="10">
    <source>
        <dbReference type="ARBA" id="ARBA00022723"/>
    </source>
</evidence>
<evidence type="ECO:0000256" key="19">
    <source>
        <dbReference type="ARBA" id="ARBA00049244"/>
    </source>
</evidence>
<dbReference type="InterPro" id="IPR006642">
    <property type="entry name" value="Rad18_UBZ4"/>
</dbReference>
<dbReference type="InterPro" id="IPR043502">
    <property type="entry name" value="DNA/RNA_pol_sf"/>
</dbReference>
<dbReference type="AlphaFoldDB" id="A0AAE1E9P3"/>
<dbReference type="InterPro" id="IPR022880">
    <property type="entry name" value="DNApol_IV"/>
</dbReference>
<keyword evidence="10" id="KW-0479">Metal-binding</keyword>
<dbReference type="CDD" id="cd03586">
    <property type="entry name" value="PolY_Pol_IV_kappa"/>
    <property type="match status" value="1"/>
</dbReference>
<dbReference type="FunFam" id="1.10.150.810:FF:000003">
    <property type="entry name" value="DNA polymerase kappa subunit"/>
    <property type="match status" value="1"/>
</dbReference>
<dbReference type="GO" id="GO:0042276">
    <property type="term" value="P:error-prone translesion synthesis"/>
    <property type="evidence" value="ECO:0007669"/>
    <property type="project" value="TreeGrafter"/>
</dbReference>